<proteinExistence type="predicted"/>
<gene>
    <name evidence="1" type="ORF">GALL_520990</name>
</gene>
<dbReference type="EMBL" id="MLJW01006679">
    <property type="protein sequence ID" value="OIQ66335.1"/>
    <property type="molecule type" value="Genomic_DNA"/>
</dbReference>
<accession>A0A1J5PEU0</accession>
<comment type="caution">
    <text evidence="1">The sequence shown here is derived from an EMBL/GenBank/DDBJ whole genome shotgun (WGS) entry which is preliminary data.</text>
</comment>
<name>A0A1J5PEU0_9ZZZZ</name>
<dbReference type="AlphaFoldDB" id="A0A1J5PEU0"/>
<evidence type="ECO:0000313" key="1">
    <source>
        <dbReference type="EMBL" id="OIQ66335.1"/>
    </source>
</evidence>
<protein>
    <submittedName>
        <fullName evidence="1">Uncharacterized protein</fullName>
    </submittedName>
</protein>
<sequence>MTLVVFMGTVLFLNRMAAPAERTINPLRRMETNLFPP</sequence>
<organism evidence="1">
    <name type="scientific">mine drainage metagenome</name>
    <dbReference type="NCBI Taxonomy" id="410659"/>
    <lineage>
        <taxon>unclassified sequences</taxon>
        <taxon>metagenomes</taxon>
        <taxon>ecological metagenomes</taxon>
    </lineage>
</organism>
<reference evidence="1" key="1">
    <citation type="submission" date="2016-10" db="EMBL/GenBank/DDBJ databases">
        <title>Sequence of Gallionella enrichment culture.</title>
        <authorList>
            <person name="Poehlein A."/>
            <person name="Muehling M."/>
            <person name="Daniel R."/>
        </authorList>
    </citation>
    <scope>NUCLEOTIDE SEQUENCE</scope>
</reference>